<dbReference type="EMBL" id="FOOX01000010">
    <property type="protein sequence ID" value="SFG81043.1"/>
    <property type="molecule type" value="Genomic_DNA"/>
</dbReference>
<dbReference type="GO" id="GO:0106300">
    <property type="term" value="P:protein-DNA covalent cross-linking repair"/>
    <property type="evidence" value="ECO:0007669"/>
    <property type="project" value="InterPro"/>
</dbReference>
<keyword evidence="3" id="KW-0227">DNA damage</keyword>
<reference evidence="10" key="1">
    <citation type="submission" date="2016-10" db="EMBL/GenBank/DDBJ databases">
        <authorList>
            <person name="Varghese N."/>
            <person name="Submissions S."/>
        </authorList>
    </citation>
    <scope>NUCLEOTIDE SEQUENCE [LARGE SCALE GENOMIC DNA]</scope>
    <source>
        <strain evidence="10">DSM 17038</strain>
    </source>
</reference>
<protein>
    <recommendedName>
        <fullName evidence="8">Abasic site processing protein</fullName>
        <ecNumber evidence="8">3.4.-.-</ecNumber>
    </recommendedName>
</protein>
<evidence type="ECO:0000256" key="2">
    <source>
        <dbReference type="ARBA" id="ARBA00022670"/>
    </source>
</evidence>
<dbReference type="InterPro" id="IPR036590">
    <property type="entry name" value="SRAP-like"/>
</dbReference>
<dbReference type="SUPFAM" id="SSF143081">
    <property type="entry name" value="BB1717-like"/>
    <property type="match status" value="1"/>
</dbReference>
<dbReference type="InterPro" id="IPR003738">
    <property type="entry name" value="SRAP"/>
</dbReference>
<evidence type="ECO:0000313" key="9">
    <source>
        <dbReference type="EMBL" id="SFG81043.1"/>
    </source>
</evidence>
<evidence type="ECO:0000256" key="1">
    <source>
        <dbReference type="ARBA" id="ARBA00008136"/>
    </source>
</evidence>
<keyword evidence="6" id="KW-0238">DNA-binding</keyword>
<evidence type="ECO:0000256" key="5">
    <source>
        <dbReference type="ARBA" id="ARBA00023124"/>
    </source>
</evidence>
<dbReference type="RefSeq" id="WP_092471968.1">
    <property type="nucleotide sequence ID" value="NZ_FOOX01000010.1"/>
</dbReference>
<keyword evidence="2 8" id="KW-0645">Protease</keyword>
<evidence type="ECO:0000256" key="6">
    <source>
        <dbReference type="ARBA" id="ARBA00023125"/>
    </source>
</evidence>
<accession>A0A1I2UVS4</accession>
<name>A0A1I2UVS4_9FIRM</name>
<evidence type="ECO:0000256" key="7">
    <source>
        <dbReference type="ARBA" id="ARBA00023239"/>
    </source>
</evidence>
<dbReference type="EC" id="3.4.-.-" evidence="8"/>
<dbReference type="GO" id="GO:0003697">
    <property type="term" value="F:single-stranded DNA binding"/>
    <property type="evidence" value="ECO:0007669"/>
    <property type="project" value="InterPro"/>
</dbReference>
<comment type="similarity">
    <text evidence="1 8">Belongs to the SOS response-associated peptidase family.</text>
</comment>
<keyword evidence="7" id="KW-0456">Lyase</keyword>
<keyword evidence="4 8" id="KW-0378">Hydrolase</keyword>
<dbReference type="Pfam" id="PF02586">
    <property type="entry name" value="SRAP"/>
    <property type="match status" value="1"/>
</dbReference>
<dbReference type="PANTHER" id="PTHR13604:SF0">
    <property type="entry name" value="ABASIC SITE PROCESSING PROTEIN HMCES"/>
    <property type="match status" value="1"/>
</dbReference>
<proteinExistence type="inferred from homology"/>
<dbReference type="STRING" id="341036.SAMN05660649_02761"/>
<evidence type="ECO:0000256" key="8">
    <source>
        <dbReference type="RuleBase" id="RU364100"/>
    </source>
</evidence>
<dbReference type="Proteomes" id="UP000199337">
    <property type="component" value="Unassembled WGS sequence"/>
</dbReference>
<dbReference type="AlphaFoldDB" id="A0A1I2UVS4"/>
<organism evidence="9 10">
    <name type="scientific">Desulfotruncus arcticus DSM 17038</name>
    <dbReference type="NCBI Taxonomy" id="1121424"/>
    <lineage>
        <taxon>Bacteria</taxon>
        <taxon>Bacillati</taxon>
        <taxon>Bacillota</taxon>
        <taxon>Clostridia</taxon>
        <taxon>Eubacteriales</taxon>
        <taxon>Desulfallaceae</taxon>
        <taxon>Desulfotruncus</taxon>
    </lineage>
</organism>
<dbReference type="GO" id="GO:0006508">
    <property type="term" value="P:proteolysis"/>
    <property type="evidence" value="ECO:0007669"/>
    <property type="project" value="UniProtKB-KW"/>
</dbReference>
<dbReference type="GO" id="GO:0016829">
    <property type="term" value="F:lyase activity"/>
    <property type="evidence" value="ECO:0007669"/>
    <property type="project" value="UniProtKB-KW"/>
</dbReference>
<evidence type="ECO:0000313" key="10">
    <source>
        <dbReference type="Proteomes" id="UP000199337"/>
    </source>
</evidence>
<dbReference type="PANTHER" id="PTHR13604">
    <property type="entry name" value="DC12-RELATED"/>
    <property type="match status" value="1"/>
</dbReference>
<dbReference type="OrthoDB" id="9782620at2"/>
<sequence>MCGRFILSIDIKTILALFRAGLQPGLVYKPRYNIAPGQDILVITGTQDNRVARSMHWGLIPPWAKDKSIGYKMINARAENIDSKPSFKHSFRHRRCLIPANGFYEWRREGQIKQPLSITLPDKPLFAFAGVWDSWTSPEGEIILSCTIITAPASDQIQEVHHRMPVILSDACEYNAWLDQGHPAALKELLRPYSNELILQRVSSRVNSPQNEGPQLIEPVTKY</sequence>
<evidence type="ECO:0000256" key="3">
    <source>
        <dbReference type="ARBA" id="ARBA00022763"/>
    </source>
</evidence>
<dbReference type="GO" id="GO:0008233">
    <property type="term" value="F:peptidase activity"/>
    <property type="evidence" value="ECO:0007669"/>
    <property type="project" value="UniProtKB-KW"/>
</dbReference>
<keyword evidence="10" id="KW-1185">Reference proteome</keyword>
<dbReference type="Gene3D" id="3.90.1680.10">
    <property type="entry name" value="SOS response associated peptidase-like"/>
    <property type="match status" value="1"/>
</dbReference>
<evidence type="ECO:0000256" key="4">
    <source>
        <dbReference type="ARBA" id="ARBA00022801"/>
    </source>
</evidence>
<gene>
    <name evidence="9" type="ORF">SAMN05660649_02761</name>
</gene>
<keyword evidence="5" id="KW-0190">Covalent protein-DNA linkage</keyword>